<dbReference type="EMBL" id="JBHSQO010000004">
    <property type="protein sequence ID" value="MFC6088694.1"/>
    <property type="molecule type" value="Genomic_DNA"/>
</dbReference>
<evidence type="ECO:0000256" key="1">
    <source>
        <dbReference type="SAM" id="Coils"/>
    </source>
</evidence>
<feature type="coiled-coil region" evidence="1">
    <location>
        <begin position="19"/>
        <end position="67"/>
    </location>
</feature>
<dbReference type="Proteomes" id="UP001596220">
    <property type="component" value="Unassembled WGS sequence"/>
</dbReference>
<organism evidence="3 4">
    <name type="scientific">Saccharothrix lopnurensis</name>
    <dbReference type="NCBI Taxonomy" id="1670621"/>
    <lineage>
        <taxon>Bacteria</taxon>
        <taxon>Bacillati</taxon>
        <taxon>Actinomycetota</taxon>
        <taxon>Actinomycetes</taxon>
        <taxon>Pseudonocardiales</taxon>
        <taxon>Pseudonocardiaceae</taxon>
        <taxon>Saccharothrix</taxon>
    </lineage>
</organism>
<keyword evidence="4" id="KW-1185">Reference proteome</keyword>
<gene>
    <name evidence="3" type="ORF">ACFP3R_05370</name>
</gene>
<comment type="caution">
    <text evidence="3">The sequence shown here is derived from an EMBL/GenBank/DDBJ whole genome shotgun (WGS) entry which is preliminary data.</text>
</comment>
<accession>A0ABW1P154</accession>
<proteinExistence type="predicted"/>
<sequence>MHIDEFRGAFRIRWRGYDRQEVDAELAGLRQEVEVLRVDRDAALATADDLTHELEDARSELAEYRVLHAGYSKDNAVSGCIRYLMHVARQKADAFESDARERSEQMLRQAEEVARRQAVLLDETEQETQRRLAEAEQRAREVVAAAVAQANALSASQVALSANPVEPWSPGLPGPRITSGPLPVVHPEAEPRGQ</sequence>
<name>A0ABW1P154_9PSEU</name>
<feature type="coiled-coil region" evidence="1">
    <location>
        <begin position="107"/>
        <end position="145"/>
    </location>
</feature>
<dbReference type="RefSeq" id="WP_380633419.1">
    <property type="nucleotide sequence ID" value="NZ_JBHSQO010000004.1"/>
</dbReference>
<evidence type="ECO:0000313" key="4">
    <source>
        <dbReference type="Proteomes" id="UP001596220"/>
    </source>
</evidence>
<evidence type="ECO:0000256" key="2">
    <source>
        <dbReference type="SAM" id="MobiDB-lite"/>
    </source>
</evidence>
<protein>
    <submittedName>
        <fullName evidence="3">DivIVA domain-containing protein</fullName>
    </submittedName>
</protein>
<reference evidence="4" key="1">
    <citation type="journal article" date="2019" name="Int. J. Syst. Evol. Microbiol.">
        <title>The Global Catalogue of Microorganisms (GCM) 10K type strain sequencing project: providing services to taxonomists for standard genome sequencing and annotation.</title>
        <authorList>
            <consortium name="The Broad Institute Genomics Platform"/>
            <consortium name="The Broad Institute Genome Sequencing Center for Infectious Disease"/>
            <person name="Wu L."/>
            <person name="Ma J."/>
        </authorList>
    </citation>
    <scope>NUCLEOTIDE SEQUENCE [LARGE SCALE GENOMIC DNA]</scope>
    <source>
        <strain evidence="4">CGMCC 4.7246</strain>
    </source>
</reference>
<feature type="region of interest" description="Disordered" evidence="2">
    <location>
        <begin position="163"/>
        <end position="194"/>
    </location>
</feature>
<evidence type="ECO:0000313" key="3">
    <source>
        <dbReference type="EMBL" id="MFC6088694.1"/>
    </source>
</evidence>
<keyword evidence="1" id="KW-0175">Coiled coil</keyword>